<feature type="transmembrane region" description="Helical" evidence="6">
    <location>
        <begin position="370"/>
        <end position="393"/>
    </location>
</feature>
<name>A0ABW5U8S8_9RHOB</name>
<dbReference type="Gene3D" id="1.20.1250.20">
    <property type="entry name" value="MFS general substrate transporter like domains"/>
    <property type="match status" value="1"/>
</dbReference>
<evidence type="ECO:0000313" key="9">
    <source>
        <dbReference type="Proteomes" id="UP001597474"/>
    </source>
</evidence>
<feature type="transmembrane region" description="Helical" evidence="6">
    <location>
        <begin position="248"/>
        <end position="273"/>
    </location>
</feature>
<dbReference type="RefSeq" id="WP_386375778.1">
    <property type="nucleotide sequence ID" value="NZ_JBHUMP010000022.1"/>
</dbReference>
<proteinExistence type="predicted"/>
<evidence type="ECO:0000256" key="3">
    <source>
        <dbReference type="ARBA" id="ARBA00022692"/>
    </source>
</evidence>
<keyword evidence="3 6" id="KW-0812">Transmembrane</keyword>
<feature type="transmembrane region" description="Helical" evidence="6">
    <location>
        <begin position="43"/>
        <end position="65"/>
    </location>
</feature>
<dbReference type="PRINTS" id="PR01035">
    <property type="entry name" value="TCRTETA"/>
</dbReference>
<keyword evidence="2" id="KW-0813">Transport</keyword>
<protein>
    <submittedName>
        <fullName evidence="8">MFS transporter</fullName>
    </submittedName>
</protein>
<accession>A0ABW5U8S8</accession>
<feature type="transmembrane region" description="Helical" evidence="6">
    <location>
        <begin position="203"/>
        <end position="228"/>
    </location>
</feature>
<dbReference type="PANTHER" id="PTHR23504">
    <property type="entry name" value="MAJOR FACILITATOR SUPERFAMILY DOMAIN-CONTAINING PROTEIN 10"/>
    <property type="match status" value="1"/>
</dbReference>
<dbReference type="SUPFAM" id="SSF103473">
    <property type="entry name" value="MFS general substrate transporter"/>
    <property type="match status" value="1"/>
</dbReference>
<evidence type="ECO:0000256" key="5">
    <source>
        <dbReference type="ARBA" id="ARBA00023136"/>
    </source>
</evidence>
<evidence type="ECO:0000256" key="6">
    <source>
        <dbReference type="SAM" id="Phobius"/>
    </source>
</evidence>
<feature type="transmembrane region" description="Helical" evidence="6">
    <location>
        <begin position="165"/>
        <end position="183"/>
    </location>
</feature>
<reference evidence="9" key="1">
    <citation type="journal article" date="2019" name="Int. J. Syst. Evol. Microbiol.">
        <title>The Global Catalogue of Microorganisms (GCM) 10K type strain sequencing project: providing services to taxonomists for standard genome sequencing and annotation.</title>
        <authorList>
            <consortium name="The Broad Institute Genomics Platform"/>
            <consortium name="The Broad Institute Genome Sequencing Center for Infectious Disease"/>
            <person name="Wu L."/>
            <person name="Ma J."/>
        </authorList>
    </citation>
    <scope>NUCLEOTIDE SEQUENCE [LARGE SCALE GENOMIC DNA]</scope>
    <source>
        <strain evidence="9">TISTR 2562</strain>
    </source>
</reference>
<sequence>MKLGGPFLFILATLMVDAIGVGIVFPIMPDLMERVGAGSVAEGAFWGGVMMSAYAAAMFLFGPIVGSLSDAYGRRPVLIAALVTLTIDYVIMALTQTYWMLLAGRIIAGMAGATYITATAYISDIARPEERGAAFGMIGAAFGIGFVFGPALGGLASGWHITAPFWIAAALSALNVIFGLIVLPESLKPQNRRPFGRRDLNPVASILAAFALPGLAVPLICIFVFEFANLVYPTLWAFWGREVFGWDGFAIGLTLSAYGILIAGVQAGILPLLSRRMGDFNTLIIATCAAVIGLAGFGFTTMLWAVAIFLPIAALSDMAPPLMTAVAANRVSEDRQGLVQGVIASLSSVAAVAAPLALTGVFERFVNGEGIYLPGAPFLVAALLVVALTPLILRMKPNAEREVEPGPG</sequence>
<keyword evidence="9" id="KW-1185">Reference proteome</keyword>
<feature type="transmembrane region" description="Helical" evidence="6">
    <location>
        <begin position="338"/>
        <end position="358"/>
    </location>
</feature>
<dbReference type="InterPro" id="IPR036259">
    <property type="entry name" value="MFS_trans_sf"/>
</dbReference>
<feature type="transmembrane region" description="Helical" evidence="6">
    <location>
        <begin position="102"/>
        <end position="122"/>
    </location>
</feature>
<keyword evidence="4 6" id="KW-1133">Transmembrane helix</keyword>
<evidence type="ECO:0000256" key="4">
    <source>
        <dbReference type="ARBA" id="ARBA00022989"/>
    </source>
</evidence>
<dbReference type="Proteomes" id="UP001597474">
    <property type="component" value="Unassembled WGS sequence"/>
</dbReference>
<dbReference type="EMBL" id="JBHUMP010000022">
    <property type="protein sequence ID" value="MFD2741351.1"/>
    <property type="molecule type" value="Genomic_DNA"/>
</dbReference>
<feature type="transmembrane region" description="Helical" evidence="6">
    <location>
        <begin position="280"/>
        <end position="297"/>
    </location>
</feature>
<dbReference type="PROSITE" id="PS50850">
    <property type="entry name" value="MFS"/>
    <property type="match status" value="1"/>
</dbReference>
<feature type="transmembrane region" description="Helical" evidence="6">
    <location>
        <begin position="134"/>
        <end position="159"/>
    </location>
</feature>
<feature type="domain" description="Major facilitator superfamily (MFS) profile" evidence="7">
    <location>
        <begin position="6"/>
        <end position="400"/>
    </location>
</feature>
<feature type="transmembrane region" description="Helical" evidence="6">
    <location>
        <begin position="7"/>
        <end position="28"/>
    </location>
</feature>
<dbReference type="InterPro" id="IPR011701">
    <property type="entry name" value="MFS"/>
</dbReference>
<evidence type="ECO:0000256" key="1">
    <source>
        <dbReference type="ARBA" id="ARBA00004141"/>
    </source>
</evidence>
<evidence type="ECO:0000313" key="8">
    <source>
        <dbReference type="EMBL" id="MFD2741351.1"/>
    </source>
</evidence>
<evidence type="ECO:0000259" key="7">
    <source>
        <dbReference type="PROSITE" id="PS50850"/>
    </source>
</evidence>
<dbReference type="InterPro" id="IPR001958">
    <property type="entry name" value="Tet-R_TetA/multi-R_MdtG-like"/>
</dbReference>
<evidence type="ECO:0000256" key="2">
    <source>
        <dbReference type="ARBA" id="ARBA00022448"/>
    </source>
</evidence>
<keyword evidence="5 6" id="KW-0472">Membrane</keyword>
<comment type="subcellular location">
    <subcellularLocation>
        <location evidence="1">Membrane</location>
        <topology evidence="1">Multi-pass membrane protein</topology>
    </subcellularLocation>
</comment>
<dbReference type="PANTHER" id="PTHR23504:SF15">
    <property type="entry name" value="MAJOR FACILITATOR SUPERFAMILY (MFS) PROFILE DOMAIN-CONTAINING PROTEIN"/>
    <property type="match status" value="1"/>
</dbReference>
<dbReference type="Pfam" id="PF07690">
    <property type="entry name" value="MFS_1"/>
    <property type="match status" value="1"/>
</dbReference>
<dbReference type="InterPro" id="IPR020846">
    <property type="entry name" value="MFS_dom"/>
</dbReference>
<comment type="caution">
    <text evidence="8">The sequence shown here is derived from an EMBL/GenBank/DDBJ whole genome shotgun (WGS) entry which is preliminary data.</text>
</comment>
<feature type="transmembrane region" description="Helical" evidence="6">
    <location>
        <begin position="77"/>
        <end position="96"/>
    </location>
</feature>
<organism evidence="8 9">
    <name type="scientific">Sulfitobacter aestuarii</name>
    <dbReference type="NCBI Taxonomy" id="2161676"/>
    <lineage>
        <taxon>Bacteria</taxon>
        <taxon>Pseudomonadati</taxon>
        <taxon>Pseudomonadota</taxon>
        <taxon>Alphaproteobacteria</taxon>
        <taxon>Rhodobacterales</taxon>
        <taxon>Roseobacteraceae</taxon>
        <taxon>Sulfitobacter</taxon>
    </lineage>
</organism>
<feature type="transmembrane region" description="Helical" evidence="6">
    <location>
        <begin position="303"/>
        <end position="326"/>
    </location>
</feature>
<gene>
    <name evidence="8" type="ORF">ACFSUD_17385</name>
</gene>